<evidence type="ECO:0000256" key="9">
    <source>
        <dbReference type="ARBA" id="ARBA00023136"/>
    </source>
</evidence>
<dbReference type="PANTHER" id="PTHR45618">
    <property type="entry name" value="MITOCHONDRIAL DICARBOXYLATE CARRIER-RELATED"/>
    <property type="match status" value="1"/>
</dbReference>
<evidence type="ECO:0000256" key="12">
    <source>
        <dbReference type="ARBA" id="ARBA00050120"/>
    </source>
</evidence>
<comment type="catalytic activity">
    <reaction evidence="12">
        <text>oxaloacetate(in) + 2-oxoglutarate(out) = oxaloacetate(out) + 2-oxoglutarate(in)</text>
        <dbReference type="Rhea" id="RHEA:71603"/>
        <dbReference type="ChEBI" id="CHEBI:16452"/>
        <dbReference type="ChEBI" id="CHEBI:16810"/>
    </reaction>
</comment>
<keyword evidence="4" id="KW-0050">Antiport</keyword>
<feature type="repeat" description="Solcar" evidence="16">
    <location>
        <begin position="206"/>
        <end position="295"/>
    </location>
</feature>
<comment type="similarity">
    <text evidence="2 17">Belongs to the mitochondrial carrier (TC 2.A.29) family.</text>
</comment>
<comment type="catalytic activity">
    <reaction evidence="15">
        <text>succinate(in) + 2-oxoglutarate(out) = succinate(out) + 2-oxoglutarate(in)</text>
        <dbReference type="Rhea" id="RHEA:71595"/>
        <dbReference type="ChEBI" id="CHEBI:16810"/>
        <dbReference type="ChEBI" id="CHEBI:30031"/>
    </reaction>
</comment>
<comment type="caution">
    <text evidence="19">The sequence shown here is derived from an EMBL/GenBank/DDBJ whole genome shotgun (WGS) entry which is preliminary data.</text>
</comment>
<dbReference type="InterPro" id="IPR050391">
    <property type="entry name" value="Mito_Metabolite_Transporter"/>
</dbReference>
<sequence length="310" mass="33570">MAQQGEKPMPNYIKFVLGGLAGMGATCFVQPLDLVKNRMQLSGVGDPSKAYKTSFHAVKDILGREGVLAMYTGLSAGLLRQATYTTARLGIYTWLFEACSKEGQPPSFAVKAVLGMVAGVAGAFVGTPAEVALIRMTSDGNLPAAERRNYSWAGNALVRITKEEGVRVLWRGALPTMGRAMVVNAAQLASYSQAKQFLLSTGYLGDDIKCHFAASMVSGLMTTAASMPVDIAKTRIQNMKIIDGKPEYSGAFDVLGKVVRNEGFFSLWKGFTPYFARLGPHTVLTFIFLEQMTSSYRLYILGNKETRGSL</sequence>
<evidence type="ECO:0000256" key="16">
    <source>
        <dbReference type="PROSITE-ProRule" id="PRU00282"/>
    </source>
</evidence>
<evidence type="ECO:0000256" key="2">
    <source>
        <dbReference type="ARBA" id="ARBA00006375"/>
    </source>
</evidence>
<evidence type="ECO:0000256" key="10">
    <source>
        <dbReference type="ARBA" id="ARBA00036491"/>
    </source>
</evidence>
<dbReference type="EMBL" id="LJIG01022602">
    <property type="protein sequence ID" value="KRT79703.1"/>
    <property type="molecule type" value="Genomic_DNA"/>
</dbReference>
<evidence type="ECO:0000256" key="3">
    <source>
        <dbReference type="ARBA" id="ARBA00022448"/>
    </source>
</evidence>
<dbReference type="InterPro" id="IPR023395">
    <property type="entry name" value="MCP_dom_sf"/>
</dbReference>
<evidence type="ECO:0000313" key="20">
    <source>
        <dbReference type="Proteomes" id="UP000051574"/>
    </source>
</evidence>
<keyword evidence="9 16" id="KW-0472">Membrane</keyword>
<proteinExistence type="inferred from homology"/>
<evidence type="ECO:0000313" key="19">
    <source>
        <dbReference type="EMBL" id="KRT79703.1"/>
    </source>
</evidence>
<keyword evidence="8" id="KW-0445">Lipid transport</keyword>
<dbReference type="InterPro" id="IPR018108">
    <property type="entry name" value="MCP_transmembrane"/>
</dbReference>
<dbReference type="PROSITE" id="PS50920">
    <property type="entry name" value="SOLCAR"/>
    <property type="match status" value="3"/>
</dbReference>
<dbReference type="OrthoDB" id="448427at2759"/>
<evidence type="ECO:0000256" key="14">
    <source>
        <dbReference type="ARBA" id="ARBA00052538"/>
    </source>
</evidence>
<dbReference type="SUPFAM" id="SSF103506">
    <property type="entry name" value="Mitochondrial carrier"/>
    <property type="match status" value="1"/>
</dbReference>
<dbReference type="GO" id="GO:0006869">
    <property type="term" value="P:lipid transport"/>
    <property type="evidence" value="ECO:0007669"/>
    <property type="project" value="UniProtKB-KW"/>
</dbReference>
<evidence type="ECO:0000256" key="11">
    <source>
        <dbReference type="ARBA" id="ARBA00040264"/>
    </source>
</evidence>
<evidence type="ECO:0000256" key="1">
    <source>
        <dbReference type="ARBA" id="ARBA00004141"/>
    </source>
</evidence>
<comment type="subcellular location">
    <subcellularLocation>
        <location evidence="1">Membrane</location>
        <topology evidence="1">Multi-pass membrane protein</topology>
    </subcellularLocation>
</comment>
<organism evidence="19 20">
    <name type="scientific">Oryctes borbonicus</name>
    <dbReference type="NCBI Taxonomy" id="1629725"/>
    <lineage>
        <taxon>Eukaryota</taxon>
        <taxon>Metazoa</taxon>
        <taxon>Ecdysozoa</taxon>
        <taxon>Arthropoda</taxon>
        <taxon>Hexapoda</taxon>
        <taxon>Insecta</taxon>
        <taxon>Pterygota</taxon>
        <taxon>Neoptera</taxon>
        <taxon>Endopterygota</taxon>
        <taxon>Coleoptera</taxon>
        <taxon>Polyphaga</taxon>
        <taxon>Scarabaeiformia</taxon>
        <taxon>Scarabaeidae</taxon>
        <taxon>Dynastinae</taxon>
        <taxon>Oryctes</taxon>
    </lineage>
</organism>
<reference evidence="19 20" key="1">
    <citation type="submission" date="2015-09" db="EMBL/GenBank/DDBJ databases">
        <title>Draft genome of the scarab beetle Oryctes borbonicus.</title>
        <authorList>
            <person name="Meyer J.M."/>
            <person name="Markov G.V."/>
            <person name="Baskaran P."/>
            <person name="Herrmann M."/>
            <person name="Sommer R.J."/>
            <person name="Roedelsperger C."/>
        </authorList>
    </citation>
    <scope>NUCLEOTIDE SEQUENCE [LARGE SCALE GENOMIC DNA]</scope>
    <source>
        <strain evidence="19">OB123</strain>
        <tissue evidence="19">Whole animal</tissue>
    </source>
</reference>
<dbReference type="Gene3D" id="1.50.40.10">
    <property type="entry name" value="Mitochondrial carrier domain"/>
    <property type="match status" value="1"/>
</dbReference>
<evidence type="ECO:0000256" key="8">
    <source>
        <dbReference type="ARBA" id="ARBA00023055"/>
    </source>
</evidence>
<evidence type="ECO:0000256" key="7">
    <source>
        <dbReference type="ARBA" id="ARBA00022989"/>
    </source>
</evidence>
<evidence type="ECO:0000256" key="15">
    <source>
        <dbReference type="ARBA" id="ARBA00052710"/>
    </source>
</evidence>
<name>A0A0T6AYL1_9SCAR</name>
<keyword evidence="7 18" id="KW-1133">Transmembrane helix</keyword>
<evidence type="ECO:0000256" key="13">
    <source>
        <dbReference type="ARBA" id="ARBA00050291"/>
    </source>
</evidence>
<dbReference type="Pfam" id="PF00153">
    <property type="entry name" value="Mito_carr"/>
    <property type="match status" value="3"/>
</dbReference>
<dbReference type="GO" id="GO:0015297">
    <property type="term" value="F:antiporter activity"/>
    <property type="evidence" value="ECO:0007669"/>
    <property type="project" value="UniProtKB-KW"/>
</dbReference>
<dbReference type="InterPro" id="IPR002067">
    <property type="entry name" value="MCP"/>
</dbReference>
<gene>
    <name evidence="19" type="ORF">AMK59_7548</name>
</gene>
<evidence type="ECO:0000256" key="5">
    <source>
        <dbReference type="ARBA" id="ARBA00022692"/>
    </source>
</evidence>
<dbReference type="GO" id="GO:0016020">
    <property type="term" value="C:membrane"/>
    <property type="evidence" value="ECO:0007669"/>
    <property type="project" value="UniProtKB-SubCell"/>
</dbReference>
<evidence type="ECO:0000256" key="17">
    <source>
        <dbReference type="RuleBase" id="RU000488"/>
    </source>
</evidence>
<evidence type="ECO:0000256" key="6">
    <source>
        <dbReference type="ARBA" id="ARBA00022737"/>
    </source>
</evidence>
<comment type="catalytic activity">
    <reaction evidence="13">
        <text>maleate(in) + 2-oxoglutarate(out) = maleate(out) + 2-oxoglutarate(in)</text>
        <dbReference type="Rhea" id="RHEA:71599"/>
        <dbReference type="ChEBI" id="CHEBI:16810"/>
        <dbReference type="ChEBI" id="CHEBI:30780"/>
    </reaction>
</comment>
<protein>
    <recommendedName>
        <fullName evidence="11">Mitochondrial 2-oxoglutarate/malate carrier protein</fullName>
    </recommendedName>
</protein>
<dbReference type="PRINTS" id="PR00784">
    <property type="entry name" value="MTUNCOUPLING"/>
</dbReference>
<comment type="catalytic activity">
    <reaction evidence="10">
        <text>(S)-malate(in) + 2-oxoglutarate(out) = (S)-malate(out) + 2-oxoglutarate(in)</text>
        <dbReference type="Rhea" id="RHEA:71587"/>
        <dbReference type="ChEBI" id="CHEBI:15589"/>
        <dbReference type="ChEBI" id="CHEBI:16810"/>
    </reaction>
</comment>
<dbReference type="AlphaFoldDB" id="A0A0T6AYL1"/>
<keyword evidence="6" id="KW-0677">Repeat</keyword>
<keyword evidence="20" id="KW-1185">Reference proteome</keyword>
<keyword evidence="5 16" id="KW-0812">Transmembrane</keyword>
<evidence type="ECO:0000256" key="4">
    <source>
        <dbReference type="ARBA" id="ARBA00022449"/>
    </source>
</evidence>
<evidence type="ECO:0000256" key="18">
    <source>
        <dbReference type="SAM" id="Phobius"/>
    </source>
</evidence>
<keyword evidence="3 17" id="KW-0813">Transport</keyword>
<feature type="repeat" description="Solcar" evidence="16">
    <location>
        <begin position="13"/>
        <end position="98"/>
    </location>
</feature>
<feature type="repeat" description="Solcar" evidence="16">
    <location>
        <begin position="106"/>
        <end position="197"/>
    </location>
</feature>
<feature type="transmembrane region" description="Helical" evidence="18">
    <location>
        <begin position="12"/>
        <end position="32"/>
    </location>
</feature>
<dbReference type="FunFam" id="1.50.40.10:FF:000013">
    <property type="entry name" value="Mitochondrial 2-oxoglutarate/malate carrier protein-like protein"/>
    <property type="match status" value="1"/>
</dbReference>
<accession>A0A0T6AYL1</accession>
<comment type="catalytic activity">
    <reaction evidence="14">
        <text>malonate(in) + 2-oxoglutarate(out) = malonate(out) + 2-oxoglutarate(in)</text>
        <dbReference type="Rhea" id="RHEA:71591"/>
        <dbReference type="ChEBI" id="CHEBI:15792"/>
        <dbReference type="ChEBI" id="CHEBI:16810"/>
    </reaction>
</comment>
<dbReference type="Proteomes" id="UP000051574">
    <property type="component" value="Unassembled WGS sequence"/>
</dbReference>